<dbReference type="AlphaFoldDB" id="A0AAP2GH80"/>
<evidence type="ECO:0000259" key="2">
    <source>
        <dbReference type="PROSITE" id="PS50206"/>
    </source>
</evidence>
<dbReference type="InterPro" id="IPR036873">
    <property type="entry name" value="Rhodanese-like_dom_sf"/>
</dbReference>
<dbReference type="PROSITE" id="PS51257">
    <property type="entry name" value="PROKAR_LIPOPROTEIN"/>
    <property type="match status" value="1"/>
</dbReference>
<dbReference type="PROSITE" id="PS50206">
    <property type="entry name" value="RHODANESE_3"/>
    <property type="match status" value="1"/>
</dbReference>
<evidence type="ECO:0000256" key="1">
    <source>
        <dbReference type="SAM" id="SignalP"/>
    </source>
</evidence>
<gene>
    <name evidence="3" type="ORF">KK083_02695</name>
</gene>
<dbReference type="Gene3D" id="3.40.250.10">
    <property type="entry name" value="Rhodanese-like domain"/>
    <property type="match status" value="1"/>
</dbReference>
<dbReference type="CDD" id="cd00158">
    <property type="entry name" value="RHOD"/>
    <property type="match status" value="1"/>
</dbReference>
<comment type="caution">
    <text evidence="3">The sequence shown here is derived from an EMBL/GenBank/DDBJ whole genome shotgun (WGS) entry which is preliminary data.</text>
</comment>
<dbReference type="SMART" id="SM00450">
    <property type="entry name" value="RHOD"/>
    <property type="match status" value="1"/>
</dbReference>
<evidence type="ECO:0000313" key="3">
    <source>
        <dbReference type="EMBL" id="MBT1695769.1"/>
    </source>
</evidence>
<dbReference type="Proteomes" id="UP001319200">
    <property type="component" value="Unassembled WGS sequence"/>
</dbReference>
<feature type="domain" description="Rhodanese" evidence="2">
    <location>
        <begin position="36"/>
        <end position="126"/>
    </location>
</feature>
<feature type="signal peptide" evidence="1">
    <location>
        <begin position="1"/>
        <end position="18"/>
    </location>
</feature>
<protein>
    <submittedName>
        <fullName evidence="3">Rhodanese-like domain-containing protein</fullName>
    </submittedName>
</protein>
<reference evidence="3 4" key="1">
    <citation type="submission" date="2021-05" db="EMBL/GenBank/DDBJ databases">
        <title>A Polyphasic approach of four new species of the genus Ohtaekwangia: Ohtaekwangia histidinii sp. nov., Ohtaekwangia cretensis sp. nov., Ohtaekwangia indiensis sp. nov., Ohtaekwangia reichenbachii sp. nov. from diverse environment.</title>
        <authorList>
            <person name="Octaviana S."/>
        </authorList>
    </citation>
    <scope>NUCLEOTIDE SEQUENCE [LARGE SCALE GENOMIC DNA]</scope>
    <source>
        <strain evidence="3 4">PWU4</strain>
    </source>
</reference>
<dbReference type="PANTHER" id="PTHR43031:SF1">
    <property type="entry name" value="PYRIDINE NUCLEOTIDE-DISULPHIDE OXIDOREDUCTASE"/>
    <property type="match status" value="1"/>
</dbReference>
<keyword evidence="1" id="KW-0732">Signal</keyword>
<name>A0AAP2GH80_9BACT</name>
<evidence type="ECO:0000313" key="4">
    <source>
        <dbReference type="Proteomes" id="UP001319200"/>
    </source>
</evidence>
<dbReference type="InterPro" id="IPR050229">
    <property type="entry name" value="GlpE_sulfurtransferase"/>
</dbReference>
<dbReference type="SUPFAM" id="SSF52821">
    <property type="entry name" value="Rhodanese/Cell cycle control phosphatase"/>
    <property type="match status" value="1"/>
</dbReference>
<dbReference type="RefSeq" id="WP_254160448.1">
    <property type="nucleotide sequence ID" value="NZ_JAHESF010000002.1"/>
</dbReference>
<dbReference type="EMBL" id="JAHESF010000002">
    <property type="protein sequence ID" value="MBT1695769.1"/>
    <property type="molecule type" value="Genomic_DNA"/>
</dbReference>
<feature type="chain" id="PRO_5042929020" evidence="1">
    <location>
        <begin position="19"/>
        <end position="128"/>
    </location>
</feature>
<dbReference type="InterPro" id="IPR001763">
    <property type="entry name" value="Rhodanese-like_dom"/>
</dbReference>
<dbReference type="PANTHER" id="PTHR43031">
    <property type="entry name" value="FAD-DEPENDENT OXIDOREDUCTASE"/>
    <property type="match status" value="1"/>
</dbReference>
<accession>A0AAP2GH80</accession>
<sequence length="128" mass="14163">MKSIITFLLVVAATGCFAQSAVEDLSPAAFKSKMDSLSGEVLLDLRTSDEMARGVIPGADQLDYFRKDFESAVGKLDRNKTYFIYCAVGGRSRETADLMARLGFKHVYNLAEGFTAWKKQKLPISRAK</sequence>
<organism evidence="3 4">
    <name type="scientific">Chryseosolibacter histidini</name>
    <dbReference type="NCBI Taxonomy" id="2782349"/>
    <lineage>
        <taxon>Bacteria</taxon>
        <taxon>Pseudomonadati</taxon>
        <taxon>Bacteroidota</taxon>
        <taxon>Cytophagia</taxon>
        <taxon>Cytophagales</taxon>
        <taxon>Chryseotaleaceae</taxon>
        <taxon>Chryseosolibacter</taxon>
    </lineage>
</organism>
<proteinExistence type="predicted"/>
<dbReference type="Pfam" id="PF00581">
    <property type="entry name" value="Rhodanese"/>
    <property type="match status" value="1"/>
</dbReference>
<keyword evidence="4" id="KW-1185">Reference proteome</keyword>